<accession>A0A1L5F5J0</accession>
<dbReference type="Pfam" id="PF10589">
    <property type="entry name" value="NADH_4Fe-4S"/>
    <property type="match status" value="1"/>
</dbReference>
<dbReference type="PROSITE" id="PS51379">
    <property type="entry name" value="4FE4S_FER_2"/>
    <property type="match status" value="2"/>
</dbReference>
<dbReference type="InterPro" id="IPR017896">
    <property type="entry name" value="4Fe4S_Fe-S-bd"/>
</dbReference>
<dbReference type="PANTHER" id="PTHR43578">
    <property type="entry name" value="NADH-QUINONE OXIDOREDUCTASE SUBUNIT F"/>
    <property type="match status" value="1"/>
</dbReference>
<dbReference type="GO" id="GO:0046872">
    <property type="term" value="F:metal ion binding"/>
    <property type="evidence" value="ECO:0007669"/>
    <property type="project" value="UniProtKB-KW"/>
</dbReference>
<dbReference type="RefSeq" id="WP_073537905.1">
    <property type="nucleotide sequence ID" value="NZ_CP018335.1"/>
</dbReference>
<evidence type="ECO:0000256" key="1">
    <source>
        <dbReference type="ARBA" id="ARBA00022723"/>
    </source>
</evidence>
<dbReference type="SUPFAM" id="SSF52833">
    <property type="entry name" value="Thioredoxin-like"/>
    <property type="match status" value="1"/>
</dbReference>
<dbReference type="CDD" id="cd02980">
    <property type="entry name" value="TRX_Fd_family"/>
    <property type="match status" value="1"/>
</dbReference>
<dbReference type="GO" id="GO:0051539">
    <property type="term" value="F:4 iron, 4 sulfur cluster binding"/>
    <property type="evidence" value="ECO:0007669"/>
    <property type="project" value="InterPro"/>
</dbReference>
<dbReference type="InterPro" id="IPR019575">
    <property type="entry name" value="Nuop51_4Fe4S-bd"/>
</dbReference>
<reference evidence="5 6" key="1">
    <citation type="submission" date="2016-12" db="EMBL/GenBank/DDBJ databases">
        <title>Complete genome sequence of Clostridium kluyveri JZZ isolated from the pit mud of a Chinese flavor liquor-making factory.</title>
        <authorList>
            <person name="Wang Y."/>
        </authorList>
    </citation>
    <scope>NUCLEOTIDE SEQUENCE [LARGE SCALE GENOMIC DNA]</scope>
    <source>
        <strain evidence="5 6">JZZ</strain>
    </source>
</reference>
<dbReference type="Pfam" id="PF01257">
    <property type="entry name" value="2Fe-2S_thioredx"/>
    <property type="match status" value="1"/>
</dbReference>
<dbReference type="PANTHER" id="PTHR43578:SF3">
    <property type="entry name" value="NADH-QUINONE OXIDOREDUCTASE SUBUNIT F"/>
    <property type="match status" value="1"/>
</dbReference>
<evidence type="ECO:0000313" key="6">
    <source>
        <dbReference type="Proteomes" id="UP000184604"/>
    </source>
</evidence>
<dbReference type="EMBL" id="CP018335">
    <property type="protein sequence ID" value="APM38222.1"/>
    <property type="molecule type" value="Genomic_DNA"/>
</dbReference>
<sequence>MGNKKKIYVCCGTGCIAKNSMSIFEEFRDKIQQMEIDAEVSAKLTSSVCSGICDKGPVVKIYPNITYYGVKIKDVEEIIQRTVVNDEIVSRLIKATPSMKEKLKDYHESGFYKRQYKVALKNVDDIDPTTIDQYIEKGGYEALKEVLLEMKPEIIIGDRNCMVDVVKDYLSFLSKEFCGKCIPCREGVKRMLEMVTDICEGNAKERDIENMLQMSYVISQASLCNLGKRAQNPIMIAIRYFRDEFEEHLKNKRCRQGVCKNLTTFYIDKDKCMGCKLCKKNCDSNCIIGEFKKPHEIDESKCIRCGNCIDICRFDAIKIL</sequence>
<evidence type="ECO:0000313" key="5">
    <source>
        <dbReference type="EMBL" id="APM38222.1"/>
    </source>
</evidence>
<keyword evidence="1" id="KW-0479">Metal-binding</keyword>
<dbReference type="Proteomes" id="UP000184604">
    <property type="component" value="Chromosome"/>
</dbReference>
<proteinExistence type="predicted"/>
<dbReference type="InterPro" id="IPR036249">
    <property type="entry name" value="Thioredoxin-like_sf"/>
</dbReference>
<dbReference type="InterPro" id="IPR037207">
    <property type="entry name" value="Nuop51_4Fe4S-bd_sf"/>
</dbReference>
<evidence type="ECO:0000256" key="2">
    <source>
        <dbReference type="ARBA" id="ARBA00023004"/>
    </source>
</evidence>
<protein>
    <submittedName>
        <fullName evidence="5">NADH dehydrogenase</fullName>
    </submittedName>
</protein>
<dbReference type="SMART" id="SM00928">
    <property type="entry name" value="NADH_4Fe-4S"/>
    <property type="match status" value="1"/>
</dbReference>
<dbReference type="AlphaFoldDB" id="A0A1L5F5J0"/>
<dbReference type="SUPFAM" id="SSF140490">
    <property type="entry name" value="Nqo1C-terminal domain-like"/>
    <property type="match status" value="1"/>
</dbReference>
<dbReference type="Pfam" id="PF00037">
    <property type="entry name" value="Fer4"/>
    <property type="match status" value="1"/>
</dbReference>
<dbReference type="SUPFAM" id="SSF54862">
    <property type="entry name" value="4Fe-4S ferredoxins"/>
    <property type="match status" value="1"/>
</dbReference>
<evidence type="ECO:0000256" key="3">
    <source>
        <dbReference type="ARBA" id="ARBA00023014"/>
    </source>
</evidence>
<evidence type="ECO:0000259" key="4">
    <source>
        <dbReference type="PROSITE" id="PS51379"/>
    </source>
</evidence>
<dbReference type="Gene3D" id="3.30.70.20">
    <property type="match status" value="1"/>
</dbReference>
<dbReference type="OrthoDB" id="9761899at2"/>
<gene>
    <name evidence="5" type="ORF">BS101_05445</name>
</gene>
<dbReference type="FunFam" id="1.20.1440.230:FF:000001">
    <property type="entry name" value="Mitochondrial NADH dehydrogenase flavoprotein 1"/>
    <property type="match status" value="1"/>
</dbReference>
<feature type="domain" description="4Fe-4S ferredoxin-type" evidence="4">
    <location>
        <begin position="293"/>
        <end position="320"/>
    </location>
</feature>
<dbReference type="Gene3D" id="6.10.250.1450">
    <property type="match status" value="1"/>
</dbReference>
<name>A0A1L5F5J0_CLOKL</name>
<organism evidence="5 6">
    <name type="scientific">Clostridium kluyveri</name>
    <dbReference type="NCBI Taxonomy" id="1534"/>
    <lineage>
        <taxon>Bacteria</taxon>
        <taxon>Bacillati</taxon>
        <taxon>Bacillota</taxon>
        <taxon>Clostridia</taxon>
        <taxon>Eubacteriales</taxon>
        <taxon>Clostridiaceae</taxon>
        <taxon>Clostridium</taxon>
    </lineage>
</organism>
<dbReference type="Gene3D" id="1.20.1440.230">
    <property type="entry name" value="NADH-ubiquinone oxidoreductase 51kDa subunit, iron-sulphur binding domain"/>
    <property type="match status" value="1"/>
</dbReference>
<feature type="domain" description="4Fe-4S ferredoxin-type" evidence="4">
    <location>
        <begin position="263"/>
        <end position="292"/>
    </location>
</feature>
<keyword evidence="2" id="KW-0408">Iron</keyword>
<dbReference type="Gene3D" id="3.40.30.10">
    <property type="entry name" value="Glutaredoxin"/>
    <property type="match status" value="1"/>
</dbReference>
<keyword evidence="3" id="KW-0411">Iron-sulfur</keyword>